<dbReference type="Gramene" id="ABO97248">
    <property type="protein sequence ID" value="ABO97248"/>
    <property type="gene ID" value="OSTLU_16187"/>
</dbReference>
<organism evidence="6 7">
    <name type="scientific">Ostreococcus lucimarinus (strain CCE9901)</name>
    <dbReference type="NCBI Taxonomy" id="436017"/>
    <lineage>
        <taxon>Eukaryota</taxon>
        <taxon>Viridiplantae</taxon>
        <taxon>Chlorophyta</taxon>
        <taxon>Mamiellophyceae</taxon>
        <taxon>Mamiellales</taxon>
        <taxon>Bathycoccaceae</taxon>
        <taxon>Ostreococcus</taxon>
    </lineage>
</organism>
<evidence type="ECO:0000256" key="2">
    <source>
        <dbReference type="ARBA" id="ARBA00023180"/>
    </source>
</evidence>
<dbReference type="GeneID" id="5002895"/>
<sequence length="501" mass="54537">MLAGTYAMFSFEVTCEPMDVEISFRKGADESRNDARRSDGDAAAYVDEDDEARFILHRGALEHPEMLGVYANDSLSFGLFPHEDSLNIDVDAIDVGVWYLQIVVISGSLRSGFEISHRLFGSRLARFSDFNGCEFDDGTLSVTVRSENETYTRREPFVAEPDYGACGNDTNSCYLGEQHSGDAFQGRGAERTGTGPVSGRAVVAMSTPVAFDDEYFLLAGDARKFLGNFSTGWFTTDGFLNATLTSEPWLLAQMVPNRTNAPFDHEACGTMLNAADLRGAVCVTSRGGCFFSQKTLACQKAGAVAAVIIDTEFEPLAAVNWVGSHPPDSISIPTIVMNLLDGNKLLKKMYDEPDVRVGAEVYECRPKTRCRRCAPGFASPGTNCSTRCPGLDDAFSSNCSRAGECVYDEIAMSFSCVCEDGFSGDACDILANVVDDRGFKRADRSTIAAVLAVTFCFVGVVVVCAVYQIRRRRRRMTGHIIWKPHEEDESGAPPTAPVAQP</sequence>
<dbReference type="PROSITE" id="PS50026">
    <property type="entry name" value="EGF_3"/>
    <property type="match status" value="1"/>
</dbReference>
<evidence type="ECO:0000259" key="5">
    <source>
        <dbReference type="PROSITE" id="PS50026"/>
    </source>
</evidence>
<comment type="caution">
    <text evidence="3">Lacks conserved residue(s) required for the propagation of feature annotation.</text>
</comment>
<evidence type="ECO:0000313" key="7">
    <source>
        <dbReference type="Proteomes" id="UP000001568"/>
    </source>
</evidence>
<keyword evidence="3" id="KW-1015">Disulfide bond</keyword>
<proteinExistence type="predicted"/>
<dbReference type="InterPro" id="IPR000742">
    <property type="entry name" value="EGF"/>
</dbReference>
<dbReference type="InterPro" id="IPR046450">
    <property type="entry name" value="PA_dom_sf"/>
</dbReference>
<reference evidence="6 7" key="1">
    <citation type="journal article" date="2007" name="Proc. Natl. Acad. Sci. U.S.A.">
        <title>The tiny eukaryote Ostreococcus provides genomic insights into the paradox of plankton speciation.</title>
        <authorList>
            <person name="Palenik B."/>
            <person name="Grimwood J."/>
            <person name="Aerts A."/>
            <person name="Rouze P."/>
            <person name="Salamov A."/>
            <person name="Putnam N."/>
            <person name="Dupont C."/>
            <person name="Jorgensen R."/>
            <person name="Derelle E."/>
            <person name="Rombauts S."/>
            <person name="Zhou K."/>
            <person name="Otillar R."/>
            <person name="Merchant S.S."/>
            <person name="Podell S."/>
            <person name="Gaasterland T."/>
            <person name="Napoli C."/>
            <person name="Gendler K."/>
            <person name="Manuell A."/>
            <person name="Tai V."/>
            <person name="Vallon O."/>
            <person name="Piganeau G."/>
            <person name="Jancek S."/>
            <person name="Heijde M."/>
            <person name="Jabbari K."/>
            <person name="Bowler C."/>
            <person name="Lohr M."/>
            <person name="Robbens S."/>
            <person name="Werner G."/>
            <person name="Dubchak I."/>
            <person name="Pazour G.J."/>
            <person name="Ren Q."/>
            <person name="Paulsen I."/>
            <person name="Delwiche C."/>
            <person name="Schmutz J."/>
            <person name="Rokhsar D."/>
            <person name="Van de Peer Y."/>
            <person name="Moreau H."/>
            <person name="Grigoriev I.V."/>
        </authorList>
    </citation>
    <scope>NUCLEOTIDE SEQUENCE [LARGE SCALE GENOMIC DNA]</scope>
    <source>
        <strain evidence="6 7">CCE9901</strain>
    </source>
</reference>
<dbReference type="RefSeq" id="XP_001418955.1">
    <property type="nucleotide sequence ID" value="XM_001418918.1"/>
</dbReference>
<dbReference type="PROSITE" id="PS00022">
    <property type="entry name" value="EGF_1"/>
    <property type="match status" value="1"/>
</dbReference>
<keyword evidence="3" id="KW-0245">EGF-like domain</keyword>
<dbReference type="EMBL" id="CP000587">
    <property type="protein sequence ID" value="ABO97248.1"/>
    <property type="molecule type" value="Genomic_DNA"/>
</dbReference>
<dbReference type="Gene3D" id="3.50.30.30">
    <property type="match status" value="1"/>
</dbReference>
<keyword evidence="2" id="KW-0325">Glycoprotein</keyword>
<dbReference type="SUPFAM" id="SSF57196">
    <property type="entry name" value="EGF/Laminin"/>
    <property type="match status" value="1"/>
</dbReference>
<dbReference type="SUPFAM" id="SSF52025">
    <property type="entry name" value="PA domain"/>
    <property type="match status" value="1"/>
</dbReference>
<evidence type="ECO:0000256" key="1">
    <source>
        <dbReference type="ARBA" id="ARBA00022729"/>
    </source>
</evidence>
<keyword evidence="4" id="KW-1133">Transmembrane helix</keyword>
<dbReference type="Proteomes" id="UP000001568">
    <property type="component" value="Chromosome 7"/>
</dbReference>
<dbReference type="OrthoDB" id="780650at2759"/>
<dbReference type="CDD" id="cd00538">
    <property type="entry name" value="PA"/>
    <property type="match status" value="1"/>
</dbReference>
<dbReference type="Gene3D" id="2.10.25.10">
    <property type="entry name" value="Laminin"/>
    <property type="match status" value="1"/>
</dbReference>
<dbReference type="AlphaFoldDB" id="A4S0D7"/>
<gene>
    <name evidence="6" type="ORF">OSTLU_16187</name>
</gene>
<feature type="disulfide bond" evidence="3">
    <location>
        <begin position="418"/>
        <end position="427"/>
    </location>
</feature>
<feature type="domain" description="EGF-like" evidence="5">
    <location>
        <begin position="390"/>
        <end position="428"/>
    </location>
</feature>
<dbReference type="PROSITE" id="PS01186">
    <property type="entry name" value="EGF_2"/>
    <property type="match status" value="1"/>
</dbReference>
<dbReference type="PANTHER" id="PTHR22702:SF1">
    <property type="entry name" value="PROTEASE-ASSOCIATED DOMAIN-CONTAINING PROTEIN 1"/>
    <property type="match status" value="1"/>
</dbReference>
<dbReference type="Pfam" id="PF02225">
    <property type="entry name" value="PA"/>
    <property type="match status" value="1"/>
</dbReference>
<keyword evidence="4" id="KW-0472">Membrane</keyword>
<feature type="disulfide bond" evidence="3">
    <location>
        <begin position="399"/>
        <end position="416"/>
    </location>
</feature>
<keyword evidence="1" id="KW-0732">Signal</keyword>
<dbReference type="InterPro" id="IPR003137">
    <property type="entry name" value="PA_domain"/>
</dbReference>
<keyword evidence="7" id="KW-1185">Reference proteome</keyword>
<evidence type="ECO:0000256" key="4">
    <source>
        <dbReference type="SAM" id="Phobius"/>
    </source>
</evidence>
<feature type="transmembrane region" description="Helical" evidence="4">
    <location>
        <begin position="447"/>
        <end position="467"/>
    </location>
</feature>
<name>A4S0D7_OSTLU</name>
<evidence type="ECO:0000256" key="3">
    <source>
        <dbReference type="PROSITE-ProRule" id="PRU00076"/>
    </source>
</evidence>
<evidence type="ECO:0000313" key="6">
    <source>
        <dbReference type="EMBL" id="ABO97248.1"/>
    </source>
</evidence>
<dbReference type="PANTHER" id="PTHR22702">
    <property type="entry name" value="PROTEASE-ASSOCIATED DOMAIN-CONTAINING PROTEIN"/>
    <property type="match status" value="1"/>
</dbReference>
<protein>
    <recommendedName>
        <fullName evidence="5">EGF-like domain-containing protein</fullName>
    </recommendedName>
</protein>
<dbReference type="KEGG" id="olu:OSTLU_16187"/>
<dbReference type="STRING" id="436017.A4S0D7"/>
<accession>A4S0D7</accession>
<dbReference type="HOGENOM" id="CLU_513258_0_0_1"/>
<keyword evidence="4" id="KW-0812">Transmembrane</keyword>
<dbReference type="OMA" id="DHEACGT"/>